<evidence type="ECO:0000259" key="12">
    <source>
        <dbReference type="Pfam" id="PF07524"/>
    </source>
</evidence>
<dbReference type="GO" id="GO:0003713">
    <property type="term" value="F:transcription coactivator activity"/>
    <property type="evidence" value="ECO:0000318"/>
    <property type="project" value="GO_Central"/>
</dbReference>
<accession>D6X4M2</accession>
<dbReference type="OrthoDB" id="6021257at2759"/>
<protein>
    <recommendedName>
        <fullName evidence="9">STAGA complex 65 subunit gamma</fullName>
    </recommendedName>
    <alternativeName>
        <fullName evidence="11">SPTF-associated factor 65 gamma</fullName>
    </alternativeName>
    <alternativeName>
        <fullName evidence="10">Suppressor of Ty 7-like</fullName>
    </alternativeName>
</protein>
<evidence type="ECO:0000256" key="2">
    <source>
        <dbReference type="ARBA" id="ARBA00022499"/>
    </source>
</evidence>
<dbReference type="HOGENOM" id="CLU_919285_0_0_1"/>
<reference evidence="13 14" key="2">
    <citation type="journal article" date="2010" name="Nucleic Acids Res.">
        <title>BeetleBase in 2010: revisions to provide comprehensive genomic information for Tribolium castaneum.</title>
        <authorList>
            <person name="Kim H.S."/>
            <person name="Murphy T."/>
            <person name="Xia J."/>
            <person name="Caragea D."/>
            <person name="Park Y."/>
            <person name="Beeman R.W."/>
            <person name="Lorenzen M.D."/>
            <person name="Butcher S."/>
            <person name="Manak J.R."/>
            <person name="Brown S.J."/>
        </authorList>
    </citation>
    <scope>GENOME REANNOTATION</scope>
    <source>
        <strain evidence="13 14">Georgia GA2</strain>
    </source>
</reference>
<feature type="domain" description="Bromodomain associated" evidence="12">
    <location>
        <begin position="133"/>
        <end position="203"/>
    </location>
</feature>
<keyword evidence="6" id="KW-0804">Transcription</keyword>
<dbReference type="Pfam" id="PF07524">
    <property type="entry name" value="Bromo_TP"/>
    <property type="match status" value="1"/>
</dbReference>
<evidence type="ECO:0000256" key="3">
    <source>
        <dbReference type="ARBA" id="ARBA00022553"/>
    </source>
</evidence>
<organism evidence="13 14">
    <name type="scientific">Tribolium castaneum</name>
    <name type="common">Red flour beetle</name>
    <dbReference type="NCBI Taxonomy" id="7070"/>
    <lineage>
        <taxon>Eukaryota</taxon>
        <taxon>Metazoa</taxon>
        <taxon>Ecdysozoa</taxon>
        <taxon>Arthropoda</taxon>
        <taxon>Hexapoda</taxon>
        <taxon>Insecta</taxon>
        <taxon>Pterygota</taxon>
        <taxon>Neoptera</taxon>
        <taxon>Endopterygota</taxon>
        <taxon>Coleoptera</taxon>
        <taxon>Polyphaga</taxon>
        <taxon>Cucujiformia</taxon>
        <taxon>Tenebrionidae</taxon>
        <taxon>Tenebrionidae incertae sedis</taxon>
        <taxon>Tribolium</taxon>
    </lineage>
</organism>
<keyword evidence="4" id="KW-0832">Ubl conjugation</keyword>
<proteinExistence type="predicted"/>
<dbReference type="FunFam" id="1.10.20.10:FF:000034">
    <property type="entry name" value="STAGA complex 65 subunit gamma"/>
    <property type="match status" value="1"/>
</dbReference>
<keyword evidence="3" id="KW-0597">Phosphoprotein</keyword>
<evidence type="ECO:0000256" key="4">
    <source>
        <dbReference type="ARBA" id="ARBA00022843"/>
    </source>
</evidence>
<dbReference type="CDD" id="cd06847">
    <property type="entry name" value="HFD_SUPT7L"/>
    <property type="match status" value="1"/>
</dbReference>
<dbReference type="STRING" id="7070.D6X4M2"/>
<dbReference type="GO" id="GO:0000124">
    <property type="term" value="C:SAGA complex"/>
    <property type="evidence" value="ECO:0007669"/>
    <property type="project" value="InterPro"/>
</dbReference>
<evidence type="ECO:0000313" key="14">
    <source>
        <dbReference type="Proteomes" id="UP000007266"/>
    </source>
</evidence>
<dbReference type="AlphaFoldDB" id="D6X4M2"/>
<evidence type="ECO:0000313" key="13">
    <source>
        <dbReference type="EMBL" id="EEZ97249.2"/>
    </source>
</evidence>
<reference evidence="13 14" key="1">
    <citation type="journal article" date="2008" name="Nature">
        <title>The genome of the model beetle and pest Tribolium castaneum.</title>
        <authorList>
            <consortium name="Tribolium Genome Sequencing Consortium"/>
            <person name="Richards S."/>
            <person name="Gibbs R.A."/>
            <person name="Weinstock G.M."/>
            <person name="Brown S.J."/>
            <person name="Denell R."/>
            <person name="Beeman R.W."/>
            <person name="Gibbs R."/>
            <person name="Beeman R.W."/>
            <person name="Brown S.J."/>
            <person name="Bucher G."/>
            <person name="Friedrich M."/>
            <person name="Grimmelikhuijzen C.J."/>
            <person name="Klingler M."/>
            <person name="Lorenzen M."/>
            <person name="Richards S."/>
            <person name="Roth S."/>
            <person name="Schroder R."/>
            <person name="Tautz D."/>
            <person name="Zdobnov E.M."/>
            <person name="Muzny D."/>
            <person name="Gibbs R.A."/>
            <person name="Weinstock G.M."/>
            <person name="Attaway T."/>
            <person name="Bell S."/>
            <person name="Buhay C.J."/>
            <person name="Chandrabose M.N."/>
            <person name="Chavez D."/>
            <person name="Clerk-Blankenburg K.P."/>
            <person name="Cree A."/>
            <person name="Dao M."/>
            <person name="Davis C."/>
            <person name="Chacko J."/>
            <person name="Dinh H."/>
            <person name="Dugan-Rocha S."/>
            <person name="Fowler G."/>
            <person name="Garner T.T."/>
            <person name="Garnes J."/>
            <person name="Gnirke A."/>
            <person name="Hawes A."/>
            <person name="Hernandez J."/>
            <person name="Hines S."/>
            <person name="Holder M."/>
            <person name="Hume J."/>
            <person name="Jhangiani S.N."/>
            <person name="Joshi V."/>
            <person name="Khan Z.M."/>
            <person name="Jackson L."/>
            <person name="Kovar C."/>
            <person name="Kowis A."/>
            <person name="Lee S."/>
            <person name="Lewis L.R."/>
            <person name="Margolis J."/>
            <person name="Morgan M."/>
            <person name="Nazareth L.V."/>
            <person name="Nguyen N."/>
            <person name="Okwuonu G."/>
            <person name="Parker D."/>
            <person name="Richards S."/>
            <person name="Ruiz S.J."/>
            <person name="Santibanez J."/>
            <person name="Savard J."/>
            <person name="Scherer S.E."/>
            <person name="Schneider B."/>
            <person name="Sodergren E."/>
            <person name="Tautz D."/>
            <person name="Vattahil S."/>
            <person name="Villasana D."/>
            <person name="White C.S."/>
            <person name="Wright R."/>
            <person name="Park Y."/>
            <person name="Beeman R.W."/>
            <person name="Lord J."/>
            <person name="Oppert B."/>
            <person name="Lorenzen M."/>
            <person name="Brown S."/>
            <person name="Wang L."/>
            <person name="Savard J."/>
            <person name="Tautz D."/>
            <person name="Richards S."/>
            <person name="Weinstock G."/>
            <person name="Gibbs R.A."/>
            <person name="Liu Y."/>
            <person name="Worley K."/>
            <person name="Weinstock G."/>
            <person name="Elsik C.G."/>
            <person name="Reese J.T."/>
            <person name="Elhaik E."/>
            <person name="Landan G."/>
            <person name="Graur D."/>
            <person name="Arensburger P."/>
            <person name="Atkinson P."/>
            <person name="Beeman R.W."/>
            <person name="Beidler J."/>
            <person name="Brown S.J."/>
            <person name="Demuth J.P."/>
            <person name="Drury D.W."/>
            <person name="Du Y.Z."/>
            <person name="Fujiwara H."/>
            <person name="Lorenzen M."/>
            <person name="Maselli V."/>
            <person name="Osanai M."/>
            <person name="Park Y."/>
            <person name="Robertson H.M."/>
            <person name="Tu Z."/>
            <person name="Wang J.J."/>
            <person name="Wang S."/>
            <person name="Richards S."/>
            <person name="Song H."/>
            <person name="Zhang L."/>
            <person name="Sodergren E."/>
            <person name="Werner D."/>
            <person name="Stanke M."/>
            <person name="Morgenstern B."/>
            <person name="Solovyev V."/>
            <person name="Kosarev P."/>
            <person name="Brown G."/>
            <person name="Chen H.C."/>
            <person name="Ermolaeva O."/>
            <person name="Hlavina W."/>
            <person name="Kapustin Y."/>
            <person name="Kiryutin B."/>
            <person name="Kitts P."/>
            <person name="Maglott D."/>
            <person name="Pruitt K."/>
            <person name="Sapojnikov V."/>
            <person name="Souvorov A."/>
            <person name="Mackey A.J."/>
            <person name="Waterhouse R.M."/>
            <person name="Wyder S."/>
            <person name="Zdobnov E.M."/>
            <person name="Zdobnov E.M."/>
            <person name="Wyder S."/>
            <person name="Kriventseva E.V."/>
            <person name="Kadowaki T."/>
            <person name="Bork P."/>
            <person name="Aranda M."/>
            <person name="Bao R."/>
            <person name="Beermann A."/>
            <person name="Berns N."/>
            <person name="Bolognesi R."/>
            <person name="Bonneton F."/>
            <person name="Bopp D."/>
            <person name="Brown S.J."/>
            <person name="Bucher G."/>
            <person name="Butts T."/>
            <person name="Chaumot A."/>
            <person name="Denell R.E."/>
            <person name="Ferrier D.E."/>
            <person name="Friedrich M."/>
            <person name="Gordon C.M."/>
            <person name="Jindra M."/>
            <person name="Klingler M."/>
            <person name="Lan Q."/>
            <person name="Lattorff H.M."/>
            <person name="Laudet V."/>
            <person name="von Levetsow C."/>
            <person name="Liu Z."/>
            <person name="Lutz R."/>
            <person name="Lynch J.A."/>
            <person name="da Fonseca R.N."/>
            <person name="Posnien N."/>
            <person name="Reuter R."/>
            <person name="Roth S."/>
            <person name="Savard J."/>
            <person name="Schinko J.B."/>
            <person name="Schmitt C."/>
            <person name="Schoppmeier M."/>
            <person name="Schroder R."/>
            <person name="Shippy T.D."/>
            <person name="Simonnet F."/>
            <person name="Marques-Souza H."/>
            <person name="Tautz D."/>
            <person name="Tomoyasu Y."/>
            <person name="Trauner J."/>
            <person name="Van der Zee M."/>
            <person name="Vervoort M."/>
            <person name="Wittkopp N."/>
            <person name="Wimmer E.A."/>
            <person name="Yang X."/>
            <person name="Jones A.K."/>
            <person name="Sattelle D.B."/>
            <person name="Ebert P.R."/>
            <person name="Nelson D."/>
            <person name="Scott J.G."/>
            <person name="Beeman R.W."/>
            <person name="Muthukrishnan S."/>
            <person name="Kramer K.J."/>
            <person name="Arakane Y."/>
            <person name="Beeman R.W."/>
            <person name="Zhu Q."/>
            <person name="Hogenkamp D."/>
            <person name="Dixit R."/>
            <person name="Oppert B."/>
            <person name="Jiang H."/>
            <person name="Zou Z."/>
            <person name="Marshall J."/>
            <person name="Elpidina E."/>
            <person name="Vinokurov K."/>
            <person name="Oppert C."/>
            <person name="Zou Z."/>
            <person name="Evans J."/>
            <person name="Lu Z."/>
            <person name="Zhao P."/>
            <person name="Sumathipala N."/>
            <person name="Altincicek B."/>
            <person name="Vilcinskas A."/>
            <person name="Williams M."/>
            <person name="Hultmark D."/>
            <person name="Hetru C."/>
            <person name="Jiang H."/>
            <person name="Grimmelikhuijzen C.J."/>
            <person name="Hauser F."/>
            <person name="Cazzamali G."/>
            <person name="Williamson M."/>
            <person name="Park Y."/>
            <person name="Li B."/>
            <person name="Tanaka Y."/>
            <person name="Predel R."/>
            <person name="Neupert S."/>
            <person name="Schachtner J."/>
            <person name="Verleyen P."/>
            <person name="Raible F."/>
            <person name="Bork P."/>
            <person name="Friedrich M."/>
            <person name="Walden K.K."/>
            <person name="Robertson H.M."/>
            <person name="Angeli S."/>
            <person name="Foret S."/>
            <person name="Bucher G."/>
            <person name="Schuetz S."/>
            <person name="Maleszka R."/>
            <person name="Wimmer E.A."/>
            <person name="Beeman R.W."/>
            <person name="Lorenzen M."/>
            <person name="Tomoyasu Y."/>
            <person name="Miller S.C."/>
            <person name="Grossmann D."/>
            <person name="Bucher G."/>
        </authorList>
    </citation>
    <scope>NUCLEOTIDE SEQUENCE [LARGE SCALE GENOMIC DNA]</scope>
    <source>
        <strain evidence="13 14">Georgia GA2</strain>
    </source>
</reference>
<dbReference type="OMA" id="WEESRME"/>
<comment type="subunit">
    <text evidence="8">Component of the STAGA transcription coactivator-HAT complex, at least composed of SUPT3H, SUPT7L, GCN5L2, TAF5L, TAF6L, TADA3L, TAD1L, TAF10, TAF12 and TAF9.</text>
</comment>
<name>D6X4M2_TRICA</name>
<dbReference type="InterPro" id="IPR009072">
    <property type="entry name" value="Histone-fold"/>
</dbReference>
<comment type="subcellular location">
    <subcellularLocation>
        <location evidence="1">Nucleus</location>
    </subcellularLocation>
</comment>
<dbReference type="InterPro" id="IPR006565">
    <property type="entry name" value="BTP"/>
</dbReference>
<dbReference type="GO" id="GO:0005634">
    <property type="term" value="C:nucleus"/>
    <property type="evidence" value="ECO:0007669"/>
    <property type="project" value="UniProtKB-SubCell"/>
</dbReference>
<dbReference type="Gene3D" id="1.10.20.10">
    <property type="entry name" value="Histone, subunit A"/>
    <property type="match status" value="1"/>
</dbReference>
<evidence type="ECO:0000256" key="9">
    <source>
        <dbReference type="ARBA" id="ARBA00074250"/>
    </source>
</evidence>
<evidence type="ECO:0000256" key="7">
    <source>
        <dbReference type="ARBA" id="ARBA00023242"/>
    </source>
</evidence>
<evidence type="ECO:0000256" key="8">
    <source>
        <dbReference type="ARBA" id="ARBA00065102"/>
    </source>
</evidence>
<keyword evidence="14" id="KW-1185">Reference proteome</keyword>
<evidence type="ECO:0000256" key="11">
    <source>
        <dbReference type="ARBA" id="ARBA00084075"/>
    </source>
</evidence>
<evidence type="ECO:0000256" key="10">
    <source>
        <dbReference type="ARBA" id="ARBA00082307"/>
    </source>
</evidence>
<evidence type="ECO:0000256" key="5">
    <source>
        <dbReference type="ARBA" id="ARBA00023015"/>
    </source>
</evidence>
<gene>
    <name evidence="13" type="primary">AUGUSTUS-3.0.2_11048</name>
    <name evidence="13" type="ORF">TcasGA2_TC011048</name>
</gene>
<keyword evidence="7" id="KW-0539">Nucleus</keyword>
<dbReference type="eggNOG" id="ENOG502QQTJ">
    <property type="taxonomic scope" value="Eukaryota"/>
</dbReference>
<keyword evidence="5" id="KW-0805">Transcription regulation</keyword>
<evidence type="ECO:0000256" key="1">
    <source>
        <dbReference type="ARBA" id="ARBA00004123"/>
    </source>
</evidence>
<dbReference type="PANTHER" id="PTHR28598:SF1">
    <property type="entry name" value="STAGA COMPLEX 65 SUBUNIT GAMMA"/>
    <property type="match status" value="1"/>
</dbReference>
<dbReference type="GO" id="GO:0046982">
    <property type="term" value="F:protein heterodimerization activity"/>
    <property type="evidence" value="ECO:0007669"/>
    <property type="project" value="InterPro"/>
</dbReference>
<dbReference type="EMBL" id="KQ971380">
    <property type="protein sequence ID" value="EEZ97249.2"/>
    <property type="molecule type" value="Genomic_DNA"/>
</dbReference>
<dbReference type="Proteomes" id="UP000007266">
    <property type="component" value="Linkage group 10"/>
</dbReference>
<keyword evidence="2" id="KW-1017">Isopeptide bond</keyword>
<dbReference type="PANTHER" id="PTHR28598">
    <property type="entry name" value="STAGA COMPLEX 65 SUBUNIT GAMMA"/>
    <property type="match status" value="1"/>
</dbReference>
<dbReference type="InterPro" id="IPR039460">
    <property type="entry name" value="SUPT7L/Spt7"/>
</dbReference>
<sequence>MERVKYWEESRMEGPREQVPDVTADIELSMNKFFLNNLEENENIIKTEKITVPPLNPLILYSIALHQQANNISEMIKQNESAKSTEKVDFHTPEFANSENLTIKHNLNFSKNDFVNFGRDQDVEVNELSKTIVRKVLTKAIATLFAHIGYETCQQSALDVLTDVLHEFYRKITSHVKIALEDQEKNRSGFPHVMERVLTEMGMGGIKGLNDYYQSRVIKYVSVLENRCQQLCDDYNASLLPRPPSPVDKINKVVRVKVEEEDVVEVENPEVHFSTMDGDVNFSILEPGYQLLKSLDNLEAETNSQGMTDSVENITVSESPSFSLQ</sequence>
<dbReference type="KEGG" id="tca:103314467"/>
<evidence type="ECO:0000256" key="6">
    <source>
        <dbReference type="ARBA" id="ARBA00023163"/>
    </source>
</evidence>